<dbReference type="NCBIfam" id="TIGR01451">
    <property type="entry name" value="B_ant_repeat"/>
    <property type="match status" value="1"/>
</dbReference>
<name>A0ABX0XAF6_9BACT</name>
<evidence type="ECO:0000256" key="1">
    <source>
        <dbReference type="ARBA" id="ARBA00004613"/>
    </source>
</evidence>
<organism evidence="8 9">
    <name type="scientific">Neolewinella antarctica</name>
    <dbReference type="NCBI Taxonomy" id="442734"/>
    <lineage>
        <taxon>Bacteria</taxon>
        <taxon>Pseudomonadati</taxon>
        <taxon>Bacteroidota</taxon>
        <taxon>Saprospiria</taxon>
        <taxon>Saprospirales</taxon>
        <taxon>Lewinellaceae</taxon>
        <taxon>Neolewinella</taxon>
    </lineage>
</organism>
<dbReference type="InterPro" id="IPR047589">
    <property type="entry name" value="DUF11_rpt"/>
</dbReference>
<sequence>MRFLFLLLALASTPLFAQNCTENCGSISGRSWFDMNRDGIRQEKELPVPGRVALFQDRTAQPLEIDIEEDGTYAFNDLAAGTYIIEFLPPTPIVFATSRKQGDDPTRDSDVNAGSFEVEIDLAANQDVTSDADIGWLLLDVFVRTLREPSCANPSGDYEVVSTSLSSAELTINGESVPTPGDTLILDELVSGNNEFTVSFAGNSASFSFVVPPATPPLKLTQTGSHCTDSTQVHLAIEAIDFASAVSYQWSDGSTDSILRQPVVGQRYDVTVSLDNGCDAFGKYVAKPTKYVFPQPSIFRLDCATGLDTITLPESFYKLVEFQLREPGSDWGASANEFIVDRHANYAVRPAPGSSCAVSGGLQVVDGRLAGLSLREERIDPCLLDANYLFVDHPTTPDFFDSHEFSFRGPADSIVPDRSTSWFADLYGAQPGTYSVDVTSECGDTTLSTIVATADTCKLIPNVSGVVSLNEDGSCNGSLDDAGPSIPRVNVNLTNDDGTRAYLFQTDDTGYWEGRIPPDTYRASAAKPQDGSLLPCPSPLPSYTVNPDFETKINLAMAEVADCASLNVDVTSPRFRVCFDNRAYVSYANRGGEVAENTVLEVTVDSLFDEVTATETFTRSGDVLTFDLADLPALGRGQLRIDFKVNCDAIRGQLHCIKAEISSDNACNPGDERALVDVTADPCDGDSTRFNITNIGTEAMANALEYFVYVNTELDESRSKRVAGLEAGETLTLSFPATGSTVQVVARQATAAGVGSAYPSAIVEGCGGVMTGSGVQISSDNGFAGRSIYCRTNTGSFDPNEKLVFPVGLGEMGDVPPGTRLTYELHYQNTGTDTAFTVVIRDTLPVELDIATIDFGTSSHDYRVRIDSGRVLIFTFDNILLVDSFTNVTGSMGVVKYKINHVTTLERGDQFRNRAGIYFDFNDPVITEYARTRIEPLPSLFSSLTDDLRDAAIKIELFPNPVGAELRVELPELKVNANVSLRTVDVFGRTVGTYAYPGRNQPINVSALPTGPYVLVVESNGQIIGRKQFMVAR</sequence>
<evidence type="ECO:0000259" key="5">
    <source>
        <dbReference type="Pfam" id="PF17210"/>
    </source>
</evidence>
<dbReference type="EMBL" id="JAATJH010000002">
    <property type="protein sequence ID" value="NJC25772.1"/>
    <property type="molecule type" value="Genomic_DNA"/>
</dbReference>
<evidence type="ECO:0000313" key="8">
    <source>
        <dbReference type="EMBL" id="NJC25772.1"/>
    </source>
</evidence>
<dbReference type="InterPro" id="IPR013783">
    <property type="entry name" value="Ig-like_fold"/>
</dbReference>
<dbReference type="Gene3D" id="2.60.40.10">
    <property type="entry name" value="Immunoglobulins"/>
    <property type="match status" value="1"/>
</dbReference>
<keyword evidence="9" id="KW-1185">Reference proteome</keyword>
<keyword evidence="3 4" id="KW-0732">Signal</keyword>
<dbReference type="InterPro" id="IPR026444">
    <property type="entry name" value="Secre_tail"/>
</dbReference>
<accession>A0ABX0XAF6</accession>
<dbReference type="SUPFAM" id="SSF117074">
    <property type="entry name" value="Hypothetical protein PA1324"/>
    <property type="match status" value="1"/>
</dbReference>
<feature type="signal peptide" evidence="4">
    <location>
        <begin position="1"/>
        <end position="17"/>
    </location>
</feature>
<reference evidence="8 9" key="1">
    <citation type="submission" date="2020-03" db="EMBL/GenBank/DDBJ databases">
        <title>Genomic Encyclopedia of Type Strains, Phase IV (KMG-IV): sequencing the most valuable type-strain genomes for metagenomic binning, comparative biology and taxonomic classification.</title>
        <authorList>
            <person name="Goeker M."/>
        </authorList>
    </citation>
    <scope>NUCLEOTIDE SEQUENCE [LARGE SCALE GENOMIC DNA]</scope>
    <source>
        <strain evidence="8 9">DSM 105096</strain>
    </source>
</reference>
<dbReference type="RefSeq" id="WP_168036555.1">
    <property type="nucleotide sequence ID" value="NZ_JAATJH010000002.1"/>
</dbReference>
<dbReference type="InterPro" id="IPR033764">
    <property type="entry name" value="Sdr_B"/>
</dbReference>
<feature type="chain" id="PRO_5046325116" evidence="4">
    <location>
        <begin position="18"/>
        <end position="1033"/>
    </location>
</feature>
<evidence type="ECO:0000256" key="2">
    <source>
        <dbReference type="ARBA" id="ARBA00022525"/>
    </source>
</evidence>
<feature type="domain" description="DUF7619" evidence="7">
    <location>
        <begin position="798"/>
        <end position="932"/>
    </location>
</feature>
<feature type="domain" description="SD-repeat containing protein B" evidence="5">
    <location>
        <begin position="27"/>
        <end position="131"/>
    </location>
</feature>
<dbReference type="Pfam" id="PF18962">
    <property type="entry name" value="Por_Secre_tail"/>
    <property type="match status" value="1"/>
</dbReference>
<evidence type="ECO:0000259" key="7">
    <source>
        <dbReference type="Pfam" id="PF24595"/>
    </source>
</evidence>
<evidence type="ECO:0000256" key="3">
    <source>
        <dbReference type="ARBA" id="ARBA00022729"/>
    </source>
</evidence>
<protein>
    <submittedName>
        <fullName evidence="8">Repeat protein (TIGR01451 family)</fullName>
    </submittedName>
</protein>
<evidence type="ECO:0000259" key="6">
    <source>
        <dbReference type="Pfam" id="PF18962"/>
    </source>
</evidence>
<feature type="domain" description="Secretion system C-terminal sorting" evidence="6">
    <location>
        <begin position="957"/>
        <end position="1027"/>
    </location>
</feature>
<dbReference type="InterPro" id="IPR055353">
    <property type="entry name" value="DUF7619"/>
</dbReference>
<comment type="caution">
    <text evidence="8">The sequence shown here is derived from an EMBL/GenBank/DDBJ whole genome shotgun (WGS) entry which is preliminary data.</text>
</comment>
<dbReference type="Proteomes" id="UP000770785">
    <property type="component" value="Unassembled WGS sequence"/>
</dbReference>
<gene>
    <name evidence="8" type="ORF">GGR27_001271</name>
</gene>
<evidence type="ECO:0000313" key="9">
    <source>
        <dbReference type="Proteomes" id="UP000770785"/>
    </source>
</evidence>
<keyword evidence="2" id="KW-0964">Secreted</keyword>
<proteinExistence type="predicted"/>
<dbReference type="Pfam" id="PF24595">
    <property type="entry name" value="DUF7619"/>
    <property type="match status" value="1"/>
</dbReference>
<evidence type="ECO:0000256" key="4">
    <source>
        <dbReference type="SAM" id="SignalP"/>
    </source>
</evidence>
<comment type="subcellular location">
    <subcellularLocation>
        <location evidence="1">Secreted</location>
    </subcellularLocation>
</comment>
<dbReference type="Pfam" id="PF17210">
    <property type="entry name" value="SdrD_B"/>
    <property type="match status" value="1"/>
</dbReference>